<organism evidence="1 2">
    <name type="scientific">Xanthomonas hortorum</name>
    <dbReference type="NCBI Taxonomy" id="56454"/>
    <lineage>
        <taxon>Bacteria</taxon>
        <taxon>Pseudomonadati</taxon>
        <taxon>Pseudomonadota</taxon>
        <taxon>Gammaproteobacteria</taxon>
        <taxon>Lysobacterales</taxon>
        <taxon>Lysobacteraceae</taxon>
        <taxon>Xanthomonas</taxon>
    </lineage>
</organism>
<gene>
    <name evidence="1" type="ORF">OEG85_14880</name>
</gene>
<evidence type="ECO:0000313" key="2">
    <source>
        <dbReference type="Proteomes" id="UP001164737"/>
    </source>
</evidence>
<protein>
    <recommendedName>
        <fullName evidence="3">DUF2384 domain-containing protein</fullName>
    </recommendedName>
</protein>
<proteinExistence type="predicted"/>
<evidence type="ECO:0008006" key="3">
    <source>
        <dbReference type="Google" id="ProtNLM"/>
    </source>
</evidence>
<sequence>MNAIYNNEILVTDDTETTIFDIIHNVFSQHDFSSERQEKYHSEVDLVGLVELGFPTSAYEIVAGQLNLPKDAIGAETTIRNRIRNEERLNAEESERVIRLLRVFTTAKNLYGSSEKAIEWMHKPRRFIPGKEATTPIALSALDVGARLVEEQLLRTTYGVY</sequence>
<dbReference type="RefSeq" id="WP_268211862.1">
    <property type="nucleotide sequence ID" value="NZ_CP107241.1"/>
</dbReference>
<dbReference type="NCBIfam" id="TIGR02293">
    <property type="entry name" value="TAS_TIGR02293"/>
    <property type="match status" value="1"/>
</dbReference>
<accession>A0AA47EP82</accession>
<dbReference type="InterPro" id="IPR011979">
    <property type="entry name" value="Antitox_Xre"/>
</dbReference>
<reference evidence="1" key="1">
    <citation type="submission" date="2022-10" db="EMBL/GenBank/DDBJ databases">
        <title>Complete genome sequence resource for Xanthomonas hortorum isolated from Greek Oregano.</title>
        <authorList>
            <person name="Gonzalez-Tobon J."/>
            <person name="Helmann T.C."/>
            <person name="Daughtrey M."/>
            <person name="Stodghill P.V."/>
            <person name="Filiatrault M.J."/>
        </authorList>
    </citation>
    <scope>NUCLEOTIDE SEQUENCE</scope>
    <source>
        <strain evidence="1">Oregano 108</strain>
    </source>
</reference>
<name>A0AA47EP82_9XANT</name>
<dbReference type="AlphaFoldDB" id="A0AA47EP82"/>
<dbReference type="EMBL" id="CP107241">
    <property type="protein sequence ID" value="WAH62786.1"/>
    <property type="molecule type" value="Genomic_DNA"/>
</dbReference>
<evidence type="ECO:0000313" key="1">
    <source>
        <dbReference type="EMBL" id="WAH62786.1"/>
    </source>
</evidence>
<dbReference type="Proteomes" id="UP001164737">
    <property type="component" value="Chromosome"/>
</dbReference>